<keyword evidence="5" id="KW-1185">Reference proteome</keyword>
<dbReference type="Proteomes" id="UP000671828">
    <property type="component" value="Chromosome"/>
</dbReference>
<proteinExistence type="predicted"/>
<organism evidence="3 4">
    <name type="scientific">Saccharothrix algeriensis</name>
    <dbReference type="NCBI Taxonomy" id="173560"/>
    <lineage>
        <taxon>Bacteria</taxon>
        <taxon>Bacillati</taxon>
        <taxon>Actinomycetota</taxon>
        <taxon>Actinomycetes</taxon>
        <taxon>Pseudonocardiales</taxon>
        <taxon>Pseudonocardiaceae</taxon>
        <taxon>Saccharothrix</taxon>
    </lineage>
</organism>
<dbReference type="RefSeq" id="WP_204843311.1">
    <property type="nucleotide sequence ID" value="NZ_JAFBCL010000001.1"/>
</dbReference>
<evidence type="ECO:0000256" key="1">
    <source>
        <dbReference type="SAM" id="SignalP"/>
    </source>
</evidence>
<accession>A0A8T8HSV1</accession>
<reference evidence="3" key="2">
    <citation type="submission" date="2021-04" db="EMBL/GenBank/DDBJ databases">
        <title>Saccharothrix algeriensis WGS.</title>
        <authorList>
            <person name="Stuskova K."/>
            <person name="Hakalova E."/>
            <person name="Tebbal A.B."/>
            <person name="Eichmeier A."/>
        </authorList>
    </citation>
    <scope>NUCLEOTIDE SEQUENCE</scope>
    <source>
        <strain evidence="3">NRRL B-24137</strain>
    </source>
</reference>
<evidence type="ECO:0000313" key="2">
    <source>
        <dbReference type="EMBL" id="MBM7812549.1"/>
    </source>
</evidence>
<reference evidence="2 5" key="1">
    <citation type="submission" date="2021-01" db="EMBL/GenBank/DDBJ databases">
        <title>Sequencing the genomes of 1000 actinobacteria strains.</title>
        <authorList>
            <person name="Klenk H.-P."/>
        </authorList>
    </citation>
    <scope>NUCLEOTIDE SEQUENCE [LARGE SCALE GENOMIC DNA]</scope>
    <source>
        <strain evidence="2 5">DSM 44581</strain>
    </source>
</reference>
<feature type="chain" id="PRO_5035885126" description="Secreted protein" evidence="1">
    <location>
        <begin position="25"/>
        <end position="64"/>
    </location>
</feature>
<gene>
    <name evidence="3" type="ORF">J7S33_17570</name>
    <name evidence="2" type="ORF">JOE68_003414</name>
</gene>
<dbReference type="EMBL" id="JAFBCL010000001">
    <property type="protein sequence ID" value="MBM7812549.1"/>
    <property type="molecule type" value="Genomic_DNA"/>
</dbReference>
<dbReference type="Proteomes" id="UP001195724">
    <property type="component" value="Unassembled WGS sequence"/>
</dbReference>
<evidence type="ECO:0000313" key="3">
    <source>
        <dbReference type="EMBL" id="QTR01280.1"/>
    </source>
</evidence>
<dbReference type="AlphaFoldDB" id="A0A8T8HSV1"/>
<keyword evidence="1" id="KW-0732">Signal</keyword>
<feature type="signal peptide" evidence="1">
    <location>
        <begin position="1"/>
        <end position="24"/>
    </location>
</feature>
<protein>
    <recommendedName>
        <fullName evidence="6">Secreted protein</fullName>
    </recommendedName>
</protein>
<evidence type="ECO:0000313" key="4">
    <source>
        <dbReference type="Proteomes" id="UP000671828"/>
    </source>
</evidence>
<dbReference type="EMBL" id="CP072788">
    <property type="protein sequence ID" value="QTR01280.1"/>
    <property type="molecule type" value="Genomic_DNA"/>
</dbReference>
<evidence type="ECO:0000313" key="5">
    <source>
        <dbReference type="Proteomes" id="UP001195724"/>
    </source>
</evidence>
<evidence type="ECO:0008006" key="6">
    <source>
        <dbReference type="Google" id="ProtNLM"/>
    </source>
</evidence>
<name>A0A8T8HSV1_9PSEU</name>
<sequence length="64" mass="6147">MRTFGKLVLLTTTALVLAAPAASAAPSMGNLDNGASLSSAVKPLMSVLGPLTKPLGGLGGGLGL</sequence>